<dbReference type="AlphaFoldDB" id="A0A3N1XQM4"/>
<dbReference type="InterPro" id="IPR012545">
    <property type="entry name" value="DUF1697"/>
</dbReference>
<keyword evidence="2" id="KW-1185">Reference proteome</keyword>
<dbReference type="PANTHER" id="PTHR36439:SF1">
    <property type="entry name" value="DUF1697 DOMAIN-CONTAINING PROTEIN"/>
    <property type="match status" value="1"/>
</dbReference>
<dbReference type="PANTHER" id="PTHR36439">
    <property type="entry name" value="BLL4334 PROTEIN"/>
    <property type="match status" value="1"/>
</dbReference>
<evidence type="ECO:0000313" key="1">
    <source>
        <dbReference type="EMBL" id="ROR27382.1"/>
    </source>
</evidence>
<name>A0A3N1XQM4_9FIRM</name>
<dbReference type="Proteomes" id="UP000273083">
    <property type="component" value="Unassembled WGS sequence"/>
</dbReference>
<comment type="caution">
    <text evidence="1">The sequence shown here is derived from an EMBL/GenBank/DDBJ whole genome shotgun (WGS) entry which is preliminary data.</text>
</comment>
<dbReference type="RefSeq" id="WP_123609631.1">
    <property type="nucleotide sequence ID" value="NZ_RJVG01000006.1"/>
</dbReference>
<reference evidence="1 2" key="1">
    <citation type="submission" date="2018-11" db="EMBL/GenBank/DDBJ databases">
        <title>Genomic Encyclopedia of Type Strains, Phase IV (KMG-IV): sequencing the most valuable type-strain genomes for metagenomic binning, comparative biology and taxonomic classification.</title>
        <authorList>
            <person name="Goeker M."/>
        </authorList>
    </citation>
    <scope>NUCLEOTIDE SEQUENCE [LARGE SCALE GENOMIC DNA]</scope>
    <source>
        <strain evidence="1 2">DSM 26537</strain>
    </source>
</reference>
<dbReference type="PIRSF" id="PIRSF008502">
    <property type="entry name" value="UCP008502"/>
    <property type="match status" value="1"/>
</dbReference>
<evidence type="ECO:0000313" key="2">
    <source>
        <dbReference type="Proteomes" id="UP000273083"/>
    </source>
</evidence>
<gene>
    <name evidence="1" type="ORF">EDD66_10679</name>
</gene>
<accession>A0A3N1XQM4</accession>
<dbReference type="EMBL" id="RJVG01000006">
    <property type="protein sequence ID" value="ROR27382.1"/>
    <property type="molecule type" value="Genomic_DNA"/>
</dbReference>
<organism evidence="1 2">
    <name type="scientific">Mobilisporobacter senegalensis</name>
    <dbReference type="NCBI Taxonomy" id="1329262"/>
    <lineage>
        <taxon>Bacteria</taxon>
        <taxon>Bacillati</taxon>
        <taxon>Bacillota</taxon>
        <taxon>Clostridia</taxon>
        <taxon>Lachnospirales</taxon>
        <taxon>Lachnospiraceae</taxon>
        <taxon>Mobilisporobacter</taxon>
    </lineage>
</organism>
<dbReference type="Gene3D" id="3.30.70.1280">
    <property type="entry name" value="SP0830-like domains"/>
    <property type="match status" value="1"/>
</dbReference>
<proteinExistence type="predicted"/>
<sequence>MTVYIGLLRGINVGGKNIIKMAELKQALTSMGLLQVKTYIQSGNIIFESGETEDILKIKIQQMVKEIFRLSVPVTIRTCFELDSIISQCPFSAEEILKAESSSKAESLYVSFLASEPSPEKIQLFDTCKSQDETYRILGRNVFLLFQNSIRNSKLANNLQKLDETATTRNWKTVNKLALLAKEMEV</sequence>
<dbReference type="Pfam" id="PF08002">
    <property type="entry name" value="DUF1697"/>
    <property type="match status" value="1"/>
</dbReference>
<dbReference type="OrthoDB" id="9806494at2"/>
<dbReference type="SUPFAM" id="SSF160379">
    <property type="entry name" value="SP0830-like"/>
    <property type="match status" value="1"/>
</dbReference>
<protein>
    <submittedName>
        <fullName evidence="1">Uncharacterized protein (DUF1697 family)</fullName>
    </submittedName>
</protein>